<evidence type="ECO:0000256" key="2">
    <source>
        <dbReference type="SAM" id="MobiDB-lite"/>
    </source>
</evidence>
<protein>
    <submittedName>
        <fullName evidence="3">Uncharacterized protein</fullName>
    </submittedName>
</protein>
<feature type="compositionally biased region" description="Basic residues" evidence="2">
    <location>
        <begin position="1"/>
        <end position="22"/>
    </location>
</feature>
<proteinExistence type="predicted"/>
<dbReference type="EMBL" id="KT820662">
    <property type="protein sequence ID" value="ALH23306.1"/>
    <property type="molecule type" value="Genomic_DNA"/>
</dbReference>
<keyword evidence="4" id="KW-1185">Reference proteome</keyword>
<feature type="region of interest" description="Disordered" evidence="2">
    <location>
        <begin position="218"/>
        <end position="268"/>
    </location>
</feature>
<dbReference type="KEGG" id="vg:26049267"/>
<feature type="coiled-coil region" evidence="1">
    <location>
        <begin position="70"/>
        <end position="188"/>
    </location>
</feature>
<feature type="compositionally biased region" description="Basic residues" evidence="2">
    <location>
        <begin position="220"/>
        <end position="260"/>
    </location>
</feature>
<keyword evidence="1" id="KW-0175">Coiled coil</keyword>
<organism evidence="3 4">
    <name type="scientific">Chrysochromulina ericina virus CeV-01B</name>
    <dbReference type="NCBI Taxonomy" id="3070830"/>
    <lineage>
        <taxon>Viruses</taxon>
        <taxon>Varidnaviria</taxon>
        <taxon>Bamfordvirae</taxon>
        <taxon>Nucleocytoviricota</taxon>
        <taxon>Megaviricetes</taxon>
        <taxon>Imitervirales</taxon>
        <taxon>Mesomimiviridae</taxon>
        <taxon>Tethysvirus</taxon>
        <taxon>Tethysvirus raunefjordenense</taxon>
    </lineage>
</organism>
<dbReference type="PROSITE" id="PS50096">
    <property type="entry name" value="IQ"/>
    <property type="match status" value="1"/>
</dbReference>
<reference evidence="3 4" key="1">
    <citation type="journal article" date="2015" name="Genome Announc.">
        <title>The 474-Kilobase-Pair Complete Genome Sequence of CeV-01B, a Virus Infecting Haptolina (Chrysochromulina) ericina (Prymnesiophyceae).</title>
        <authorList>
            <person name="Gallot-Lavallee L."/>
            <person name="Pagarete A."/>
            <person name="Legendre M."/>
            <person name="Santini S."/>
            <person name="Sandaa R.A."/>
            <person name="Himmelbauer H."/>
            <person name="Ogata H."/>
            <person name="Bratbak G."/>
            <person name="Claverie J.M."/>
        </authorList>
    </citation>
    <scope>NUCLEOTIDE SEQUENCE [LARGE SCALE GENOMIC DNA]</scope>
    <source>
        <strain evidence="3">CeV-01B</strain>
    </source>
</reference>
<evidence type="ECO:0000313" key="3">
    <source>
        <dbReference type="EMBL" id="ALH23306.1"/>
    </source>
</evidence>
<evidence type="ECO:0000313" key="4">
    <source>
        <dbReference type="Proteomes" id="UP000203826"/>
    </source>
</evidence>
<feature type="region of interest" description="Disordered" evidence="2">
    <location>
        <begin position="1"/>
        <end position="24"/>
    </location>
</feature>
<evidence type="ECO:0000256" key="1">
    <source>
        <dbReference type="SAM" id="Coils"/>
    </source>
</evidence>
<accession>A0A0N9R451</accession>
<gene>
    <name evidence="3" type="ORF">ceV_400</name>
</gene>
<sequence length="283" mass="32092">MRNYSRKMKKSYKRGGSRRLRGGNRLARFLGFGKPAPIDPGDAQAQQVAAAQDDEIAGLQQMTDSKQQQASTLRDQCQGYQHRAEQLDQEAAEHMNATAEIARNRESKNRCDQEHAMRLQGIEQDYQQTLDQLTQQHNTALAQENQRAQEQHAQCLREGMRLSNAPIAAAQQQRNDDMNAAAAALQAQRRGQLGRRSTTARAQAQAQQAADPLITMIGGRKSRRRRRKSRRRSRKSRRGGVHCGSHKNKIYGGRRSRRGGTKCSPKSGKKCSYYKKYGYHHYM</sequence>
<name>A0A0N9R451_9VIRU</name>
<dbReference type="Proteomes" id="UP000203826">
    <property type="component" value="Segment"/>
</dbReference>
<feature type="region of interest" description="Disordered" evidence="2">
    <location>
        <begin position="190"/>
        <end position="209"/>
    </location>
</feature>